<feature type="domain" description="Ketosynthase family 3 (KS3)" evidence="16">
    <location>
        <begin position="694"/>
        <end position="1111"/>
    </location>
</feature>
<evidence type="ECO:0000256" key="1">
    <source>
        <dbReference type="ARBA" id="ARBA00001933"/>
    </source>
</evidence>
<dbReference type="Gene3D" id="2.30.38.10">
    <property type="entry name" value="Luciferase, Domain 3"/>
    <property type="match status" value="1"/>
</dbReference>
<dbReference type="NCBIfam" id="TIGR01733">
    <property type="entry name" value="AA-adenyl-dom"/>
    <property type="match status" value="3"/>
</dbReference>
<name>A0A937JZL2_9BACT</name>
<dbReference type="SMART" id="SM00827">
    <property type="entry name" value="PKS_AT"/>
    <property type="match status" value="1"/>
</dbReference>
<protein>
    <submittedName>
        <fullName evidence="17">Amino acid adenylation domain-containing protein</fullName>
    </submittedName>
</protein>
<dbReference type="CDD" id="cd19534">
    <property type="entry name" value="E_NRPS"/>
    <property type="match status" value="1"/>
</dbReference>
<dbReference type="InterPro" id="IPR025110">
    <property type="entry name" value="AMP-bd_C"/>
</dbReference>
<keyword evidence="18" id="KW-1185">Reference proteome</keyword>
<dbReference type="PROSITE" id="PS00012">
    <property type="entry name" value="PHOSPHOPANTETHEINE"/>
    <property type="match status" value="4"/>
</dbReference>
<dbReference type="GO" id="GO:0006633">
    <property type="term" value="P:fatty acid biosynthetic process"/>
    <property type="evidence" value="ECO:0007669"/>
    <property type="project" value="InterPro"/>
</dbReference>
<dbReference type="FunFam" id="3.40.50.12780:FF:000013">
    <property type="entry name" value="Long-chain-fatty-acid--AMP ligase FadD32"/>
    <property type="match status" value="1"/>
</dbReference>
<dbReference type="Pfam" id="PF13193">
    <property type="entry name" value="AMP-binding_C"/>
    <property type="match status" value="3"/>
</dbReference>
<dbReference type="FunFam" id="1.10.1200.10:FF:000005">
    <property type="entry name" value="Nonribosomal peptide synthetase 1"/>
    <property type="match status" value="1"/>
</dbReference>
<feature type="domain" description="Carrier" evidence="15">
    <location>
        <begin position="598"/>
        <end position="675"/>
    </location>
</feature>
<feature type="domain" description="Carrier" evidence="15">
    <location>
        <begin position="1592"/>
        <end position="1667"/>
    </location>
</feature>
<dbReference type="FunFam" id="3.40.47.10:FF:000019">
    <property type="entry name" value="Polyketide synthase type I"/>
    <property type="match status" value="1"/>
</dbReference>
<dbReference type="InterPro" id="IPR032821">
    <property type="entry name" value="PKS_assoc"/>
</dbReference>
<dbReference type="Pfam" id="PF00109">
    <property type="entry name" value="ketoacyl-synt"/>
    <property type="match status" value="1"/>
</dbReference>
<dbReference type="PROSITE" id="PS50075">
    <property type="entry name" value="CARRIER"/>
    <property type="match status" value="5"/>
</dbReference>
<dbReference type="SUPFAM" id="SSF55048">
    <property type="entry name" value="Probable ACP-binding domain of malonyl-CoA ACP transacylase"/>
    <property type="match status" value="1"/>
</dbReference>
<evidence type="ECO:0000256" key="8">
    <source>
        <dbReference type="ARBA" id="ARBA00022832"/>
    </source>
</evidence>
<feature type="transmembrane region" description="Helical" evidence="14">
    <location>
        <begin position="215"/>
        <end position="239"/>
    </location>
</feature>
<dbReference type="Gene3D" id="3.40.640.10">
    <property type="entry name" value="Type I PLP-dependent aspartate aminotransferase-like (Major domain)"/>
    <property type="match status" value="1"/>
</dbReference>
<dbReference type="InterPro" id="IPR018201">
    <property type="entry name" value="Ketoacyl_synth_AS"/>
</dbReference>
<dbReference type="InterPro" id="IPR036736">
    <property type="entry name" value="ACP-like_sf"/>
</dbReference>
<dbReference type="InterPro" id="IPR016039">
    <property type="entry name" value="Thiolase-like"/>
</dbReference>
<dbReference type="PANTHER" id="PTHR45527">
    <property type="entry name" value="NONRIBOSOMAL PEPTIDE SYNTHETASE"/>
    <property type="match status" value="1"/>
</dbReference>
<evidence type="ECO:0000256" key="13">
    <source>
        <dbReference type="SAM" id="MobiDB-lite"/>
    </source>
</evidence>
<dbReference type="GO" id="GO:0005737">
    <property type="term" value="C:cytoplasm"/>
    <property type="evidence" value="ECO:0007669"/>
    <property type="project" value="TreeGrafter"/>
</dbReference>
<dbReference type="InterPro" id="IPR020806">
    <property type="entry name" value="PKS_PP-bd"/>
</dbReference>
<dbReference type="InterPro" id="IPR014043">
    <property type="entry name" value="Acyl_transferase_dom"/>
</dbReference>
<dbReference type="InterPro" id="IPR016036">
    <property type="entry name" value="Malonyl_transacylase_ACP-bd"/>
</dbReference>
<dbReference type="InterPro" id="IPR015422">
    <property type="entry name" value="PyrdxlP-dep_Trfase_small"/>
</dbReference>
<dbReference type="PROSITE" id="PS00600">
    <property type="entry name" value="AA_TRANSFER_CLASS_3"/>
    <property type="match status" value="1"/>
</dbReference>
<dbReference type="InterPro" id="IPR049704">
    <property type="entry name" value="Aminotrans_3_PPA_site"/>
</dbReference>
<dbReference type="InterPro" id="IPR023213">
    <property type="entry name" value="CAT-like_dom_sf"/>
</dbReference>
<evidence type="ECO:0000259" key="15">
    <source>
        <dbReference type="PROSITE" id="PS50075"/>
    </source>
</evidence>
<comment type="cofactor">
    <cofactor evidence="1">
        <name>pyridoxal 5'-phosphate</name>
        <dbReference type="ChEBI" id="CHEBI:597326"/>
    </cofactor>
</comment>
<dbReference type="GO" id="GO:0043041">
    <property type="term" value="P:amino acid activation for nonribosomal peptide biosynthetic process"/>
    <property type="evidence" value="ECO:0007669"/>
    <property type="project" value="TreeGrafter"/>
</dbReference>
<dbReference type="Gene3D" id="3.30.559.10">
    <property type="entry name" value="Chloramphenicol acetyltransferase-like domain"/>
    <property type="match status" value="6"/>
</dbReference>
<dbReference type="SUPFAM" id="SSF52151">
    <property type="entry name" value="FabD/lysophospholipase-like"/>
    <property type="match status" value="1"/>
</dbReference>
<evidence type="ECO:0000256" key="4">
    <source>
        <dbReference type="ARBA" id="ARBA00022450"/>
    </source>
</evidence>
<comment type="similarity">
    <text evidence="3">Belongs to the ATP-dependent AMP-binding enzyme family.</text>
</comment>
<keyword evidence="6" id="KW-0808">Transferase</keyword>
<dbReference type="InterPro" id="IPR005814">
    <property type="entry name" value="Aminotrans_3"/>
</dbReference>
<dbReference type="GO" id="GO:0071766">
    <property type="term" value="P:Actinobacterium-type cell wall biogenesis"/>
    <property type="evidence" value="ECO:0007669"/>
    <property type="project" value="UniProtKB-ARBA"/>
</dbReference>
<dbReference type="EMBL" id="JAESIY010000008">
    <property type="protein sequence ID" value="MBL3657518.1"/>
    <property type="molecule type" value="Genomic_DNA"/>
</dbReference>
<reference evidence="17" key="1">
    <citation type="submission" date="2021-01" db="EMBL/GenBank/DDBJ databases">
        <title>Fulvivirga kasyanovii gen. nov., sp nov., a novel member of the phylum Bacteroidetes isolated from seawater in a mussel farm.</title>
        <authorList>
            <person name="Zhao L.-H."/>
            <person name="Wang Z.-J."/>
        </authorList>
    </citation>
    <scope>NUCLEOTIDE SEQUENCE</scope>
    <source>
        <strain evidence="17">2943</strain>
    </source>
</reference>
<dbReference type="SMART" id="SM01294">
    <property type="entry name" value="PKS_PP_betabranch"/>
    <property type="match status" value="1"/>
</dbReference>
<dbReference type="InterPro" id="IPR010060">
    <property type="entry name" value="NRPS_synth"/>
</dbReference>
<dbReference type="Gene3D" id="3.30.70.3290">
    <property type="match status" value="1"/>
</dbReference>
<evidence type="ECO:0000256" key="5">
    <source>
        <dbReference type="ARBA" id="ARBA00022553"/>
    </source>
</evidence>
<feature type="domain" description="Carrier" evidence="15">
    <location>
        <begin position="3241"/>
        <end position="3316"/>
    </location>
</feature>
<gene>
    <name evidence="17" type="ORF">JL102_15325</name>
</gene>
<proteinExistence type="inferred from homology"/>
<comment type="function">
    <text evidence="12">Involved in production of the polyketide antibiotic thailandamide.</text>
</comment>
<dbReference type="InterPro" id="IPR020841">
    <property type="entry name" value="PKS_Beta-ketoAc_synthase_dom"/>
</dbReference>
<accession>A0A937JZL2</accession>
<keyword evidence="9" id="KW-0663">Pyridoxal phosphate</keyword>
<keyword evidence="14" id="KW-1133">Transmembrane helix</keyword>
<keyword evidence="14" id="KW-0472">Membrane</keyword>
<dbReference type="InterPro" id="IPR014030">
    <property type="entry name" value="Ketoacyl_synth_N"/>
</dbReference>
<comment type="similarity">
    <text evidence="11">In the C-terminal section; belongs to the NRP synthetase family.</text>
</comment>
<dbReference type="Gene3D" id="3.90.1150.10">
    <property type="entry name" value="Aspartate Aminotransferase, domain 1"/>
    <property type="match status" value="1"/>
</dbReference>
<evidence type="ECO:0000256" key="10">
    <source>
        <dbReference type="ARBA" id="ARBA00023098"/>
    </source>
</evidence>
<dbReference type="Pfam" id="PF00202">
    <property type="entry name" value="Aminotran_3"/>
    <property type="match status" value="1"/>
</dbReference>
<dbReference type="SUPFAM" id="SSF53383">
    <property type="entry name" value="PLP-dependent transferases"/>
    <property type="match status" value="1"/>
</dbReference>
<dbReference type="NCBIfam" id="NF003417">
    <property type="entry name" value="PRK04813.1"/>
    <property type="match status" value="4"/>
</dbReference>
<dbReference type="PROSITE" id="PS00455">
    <property type="entry name" value="AMP_BINDING"/>
    <property type="match status" value="3"/>
</dbReference>
<dbReference type="Pfam" id="PF00698">
    <property type="entry name" value="Acyl_transf_1"/>
    <property type="match status" value="1"/>
</dbReference>
<dbReference type="NCBIfam" id="TIGR01720">
    <property type="entry name" value="NRPS-para261"/>
    <property type="match status" value="2"/>
</dbReference>
<dbReference type="PROSITE" id="PS52004">
    <property type="entry name" value="KS3_2"/>
    <property type="match status" value="1"/>
</dbReference>
<dbReference type="CDD" id="cd05930">
    <property type="entry name" value="A_NRPS"/>
    <property type="match status" value="2"/>
</dbReference>
<dbReference type="Pfam" id="PF02801">
    <property type="entry name" value="Ketoacyl-synt_C"/>
    <property type="match status" value="1"/>
</dbReference>
<dbReference type="InterPro" id="IPR016035">
    <property type="entry name" value="Acyl_Trfase/lysoPLipase"/>
</dbReference>
<sequence>MSFNSIAELVMHKRSTSSNEVVFKYLENGEQVTHSLTYEEIDTKAREIASYLQHHNFKGQRALLLFASGTDFIVSFLGCLYAKVIAVPIYPPRNNKSIKRLESVISDAEAKIVICSSETHSSIKRRFNEVVNNREVKFLIIDQFQYSGKDYTNENYLPDDLAFLQYTSGSTGNPKGVMVSHGNIIANTSYMHKQLAISQDDVIVSWLPVFHDMGLIIGICLPLFSGITCCLIPPVFFLAKPYRWLKAISDFKGTITPAPNFAYQLCSDKISEDQQKTLDLSSLKAAINGAEPVRYDVVHEFIETFAPQGLRTEAICPGYGMAEATLAISISDFDQKFKSIYVSQAALTADNRIEVIEGGEICLIGNGQIPEGSDVFIVNPDTLKKCEANEIGEVWLKNDSVAQGYWRNQEETKHTFHAYIKGTGEGPFLRTGDLGFVKENELYITGRHKDLIIIRGQNIYPQDVEYTVEKCHPDLKPASGAAFSTLSDDGDEVLVIIQELERTSLQNFNKDEIIKHIRSAVAVNHDIQVGVIILLKTLGVPKTSSGKIQRRACKKAFIEDSLEVMAQWHNPDLSFKKKAEVKSSDDKMKQPNKEPFASSTRAITEKIMALVYEKLDVPPSSIDSTTVFSQLGMDSLKLVQLSQEVGDMVGEKLHPELLYEYPTIGDLSNYLTKDHSSDIAVRSKVDKAEGKQKAEPIAIIGMACRFPGAHNLKEYEQLLRYGKDGVGPLSYERHELYPQGLKDENFEGGYLDEVDGFDAGFFKISPADARSMDPQQRLLMEVAWETIENAGLTEEDLRGSAAGVFIGASGNDYWKNLSVSDNRLSYTTGVGNAFSILANRISYFFDFKGPSIVVDTACSSSLVAVHQACESLRRNESSMAFAGGVNLILNNDINEVFTDAQMLSPDNRCKTYDTEANGYVRGEGCGIVVLKRLADAIKDNDDIKAIIRGSAINQDGKSNGITAPNGAAQREVIMKACHNAQISPSDIGYVEMHGTGTPLGDPIEYNALLSVMKTTNRREEPCYVGSVKSQIGHLEPAAGIAGLIKAVLILKNNFLPKQLHFNSINPKINDDSEFLQIVTELRPWKKNGRSRCVGISSFGFGGTNSHLIVEDVEVPSQELPQVKSLTFNVTKASAKSPKALRDIANNYKDFIRSNDSIQWQAIAQNINTSRSDLPYRATFVASNKEELLTQLGAFADEQRGLSGTYYSDKASATLPQVTFLFTGQGSQYSGMGKELYKSHSFFRKLMDRCDSLLRPYLHRSALEILFNDDPLVNQTQYAQPLIFMIEYCLAELWLSWGVRPQYVLGHSIGEYTAACVAGIFSLEDALRLVAKRGELMQQLPVDGDMLAVFTTKDKITPLILDKELVAIAAENTDQQFVLSGSKEQLVEISDTLIKQGVTVQYLQVSHAFHSPLMAPMLSDFKKELEKTSFHQPTIDIISNLTGKSASQELLQPNYWCEHILQTVRFKDSIDNLLKQNTSNIFLEVGPGRTLTAMGQSIALNVDGDNVWLSSIRKNRDEWKTMLDSLSLMYINGCKVNWKEIIPMPVTRIEGTPTYPFQREKLWIKTNVHKKQDVLSDQFINEVPKQSTQEVSMVILAELKRMVSEPMEIEPDAIEEDSMLLELGMDSLVMMSLLQKINKRYHVKLQINQLFEYQNTLKKLAIYIDENIPQTIKDQYVKSHAHVNPAVEPILETENKEGEASDIKVLAASRGKEHLFEKQLALLEKNNVLLQDTLKRQIEALSSSSTYSASTSEVNYEKRQKKESSIPPANAKEIMLNEPRQLTDKQQVFLDQLVAKFTSRTAGSKLYAQESRAVLADWINSIDFRMLLKEMQYPIVSVSSKGGEFKDIDGNEYVDVALGYGVNFFGNTPLFIKKAVSDQLHEGIELASQFDKVSELAQRISAITGQERITFCNTGTEAVMAAVRIARAKHNKQKLVVFQGFYHGTFDGNLAQPGTSEDNERSFPIAPGTPLGMVEDTIVLPYDSEDSIRYIEEHAAEIAAVLIEPVQSRRPGIFPISFLRQLRQVTQKNKVALIFDEIITGFRIAPGGAQQLLDFKSDITTYGKVIGGGMPIGVVAGKKEYMDVIDGGSWSYGDDSYPSVPMTFFGGTFCKHPLAMAAALAVTEKIIEEGNAMYERVNRLTDYMAASLNAFFQNLSISIKIVNFGSLFRFEGSGKYSAMLRPIELEIFHKLLIYKGVYGWERKICFISTEHTLENIQSILVKVKEAIEEMIAGGFFPEATPEGPDHGNEVLIKGFDIAAQPLSTNGVSHGSNSTPLSSAQKQLWMLSAMSPEGAAAYNMIGAVTLKGNLDVHVLKKSLQQLVDRHEALRISIDKEGEFQTVINNVICELELMSLKGMATSIQQEAISMAKQEVASKVFDLSQPPLIRACLLALEDNHFELILVSHHIVSDGWSVSLLLEEWSKCYSAMVTNKPVILSKPGSFASYLKRRTEDAFSKEYEKSKQYLLEKFSGEMPVLNLPIHTNRPPQKTYAGARCTVVFSEKLNSTVKEVSKKQGVTPFMTLLSGFSILMHKLCSQNDLVIGIPTAGRNDEDDTCMVGYCANVVPIKSSLKGSYTIKQHVQAVRQELLESFQHEQFAFADLLNEMPQTRDKSRAPLAEVLFTVNPRVKIPSFEGLDSYFSQGDVAATAYDLSVDVTEINGELWIDCDYNTDLLTSDTLKKWMSFYSKILEGMSSENQSIAQMDWIGDDERRLVLQSFNEVSRQEVIMKNALPEVFEEQVTKTPDKIAIIYEEKTFTYQKLNEKANQWAHYLRNVLMVQSGDRVGVMVSRSEMMYVYFLGVLKAGATFLPIDPEYPPSRVDYIISDSGPKLLLTDQERGEILDAEGVACYDVKNLEEVVCNESVVNLPFANIQDQAAYIVYTSGSTGKPKGVEVAHQAIINMAYSWLKEYRLNTFEEHYLQLASIAWDVFVGDFCRGILSGGYMVICPQYIRMDIEGLYDLINTRKINIFESTPSLILPLMDYVFENGLDVSFMQLLIVGSDVFMMEDYRKLSERFGHQMRIINSYGTTEATVDSSYYEAVNGELPNVNYVPIGKPIANTRYYILDEHGMPCPTGVAGELYIAGPGLALGYLNNSELNRAHFLLDVIKGTRVYRSGDLAYWLQDGNVMMIGRNDSLVKVRGFRIELSEIENVLVEYSAIEHAVVIAVDDANGNKQLAAFYAGDNSRLDTAQVRAHLKHTLPAYMVPSYLLKMDTWPITRNGKVNRRALLEKLDSYTPEKTYKAPETELQKTLVSIWEEVLHLSPIGLEDDFFELGGHSLKLTQVASRIYQQLNYKTDLRKLFENTTILSLSHVLEAEILKSTESAGSIKRVEELEDYELSYGQKRLWILNKLEDQGTVYNMPGALLFKGELNLEALQNAYAQLFLRHEILRTVIIENYGEPRQKLIDKDVLKTFSFRDISSSPDPKDVADKLAKDFANEVFDIAVEHAIKVKILKLSEQEHVILITMHHIIADAWSIEVLIRDWFTAYDSLSKGLDYNPTPLAIQYKDYAVWHNRQLAGDRMEEAENFWLSLYSGDIPVLDMPTTYTRPAVKTYRGAALVKQFSVNERQQLKKFNRLYQVSGFTTLMAALYVLLHKYTHQADMIIGTPVSGREHVDLENQIGFFVNTLAIRTQIYDEENFAEVVKKVHNNLMEAYRFQAYPFDKLVENSKVERDLSRSALFDVMITMDNTSDVQSSLDQWSGFDLKLFETDTQVSKFDLCFDFTEGEQDLSLRLEYNTDLFSDEMALQLINHYHQLLMNMLQKPEEIVGHVSMLTTQEMYQLTTGCNMTDVPYPDGDTIVQMIEKSAERYPEATAIHYKQKQFSYKEINEKSNALAFELLDIGINKGDLIPLLMTKSVELPVAMLAVMKVGGVFVPFDTDWPQERIQLLLDTISPKVVLMDAVVGNQGITVKQPKICFYVESADSKEENPGIDISPDDLIYGFFTSGSTGLPKCAMNLHRGIRNRFMYMNNVYSGGNNERILFTSKHIFDAAVWQLFWPLTTGSQVIIPATSAALDFQEVAELIREYKVTITDFVPSVFALFVDYLKVNQQDVSGFKSLKYLLIGGEAMNSKIIRNFRAIFPEVSITNTYGPTETSIGTVFYHMWAAEEVPDAIPIGMPIDNVKALVLDKRHQPVPFGVVGELFLGGDCVGEGYFNDPEKTRKVFINNPFKNISGKSLYATGDLVIRRHDGNIMYLGRKDHQVKINGIRIELGEIEAILTRHEDVKQALAVVNSENGLHQLVVYFTGKVQGGLDALKDFCFKYLPKYMVPRHLIELDHFPLTPTGKIDRKALPQIEHNVSLANHYLAPVGEKEEALCEVLLGLLTAAVISRTDHFFHIGGDSIKAILLGSRLQTKGYRLKVQDVFLHPVIGDMALKMEPIKKVANQGEVVGEVLLTPIYHQLFEEIKPDTHHFNQSVWLKSNQRFEEDKLKRVWKALLEHHDSLRTYFIEKNKSWKGYVMPAKQADLILWKYDYRNITPADGLEQMAYEVERLQQSFDLSQYPLYKVALFRLPSHDQLLIAIHHTLVDGVSWRILIEDFGHLYSAFMSDDSATLPPKTDSYQLWASLLKENTDKLLSEVERTYWLDLVKNTTVPTLGIKTADSGLVSDASTLTLSLSKEKTLTLISEVHHKYNTEVSDILITALAMAVQQCFGAEKFVADFEGHGREELPVSVDVSRTMGWFTTVFPVAITLPESSLEKKLITVKEYMRKIPKKGFGYGIAKYLMADFSDITRAFKPVMLFNYLGQFDGDWEEKHFTVSTDNTGIQESPHNKRRYALEVTAEVINKKLSIQFNYTDKQIDHATIKLLGETWLNELDNLLQVCKYVDNSHLTPHDTHVNHLSIEELDELQKEFSLETIYPLSAMQKALFYNDKVSSTSLAYFEQTSFPIYGKVNPKHFQKAFNELMLRHEILRAAFVETTVGPLQLILKNREVKFYYDDISASESSEKVNKISRIKETDKEVPFDLSQEPLVRVYLLKIEDEKYEFIWSHHHIIIDGWCVGIIFSELFRIYYGLCESKPIQLLPAPSYAHYQDWLNTRNKDRARAYWKELLSGYSSLAEITSQSTFLKDEYENEVIQLGLNQDRTERIKKVASQAGVTLNVALQAFWGLLLAKYTGKNDVVYGEVLSGRPAEVPGIERMIGLFINTVPVRVSLANTTTMEHVMAALQVQIASSEKYQYLPLGEIQGLSALHQQLFDHILAFANYPLEEEEIGTLAPNEDIALKLGLDNIDSFEQTNFHFSVMIHTGQELKLEFIYNRNRFSEDSVYQIFSYFTNLIDGVLADIKKPLLSIPYLSAEEEKTLLYDFNNTSKPITSTGTMVNTFEKQVVLTPEAIAIIHNEHKVNYIQLNNMANQAAHYLEQKGVAEGVRVAVICPSNVNTIASMLGIMKCGAIYMPVDPSSPENRIEYILKDSGAEIVVTDAEHLNHIPKESYLSRTIILIEDMQLDKDERYDDPHKNIQPEAAAYLIYTSGSTGKPKGVLVPHKGNVNMSLDQAKLFELTPNDKVLQFASLAFDASIYEIFMALYSGASMVIIDKAIVRDIKSFVSYINDNEVTVVTLPPTYLNLLSGCDFPTLKHIITAGEPAIIKDVAHWSGKLNYYNAYGPTECSVCASVNKVAGLVEGQKRVSIGKPISNIRCYVLNDRLEPVPMGWQGELCLAGVGLALGYYGNKDLTDQKFITSPYLKEERLYRTGDLVKWLPNGTLDFMGRVDDQVKIRGHRVELGEIEACLMQNKIVKNAVVHVTETSPKEVVAYVIAESEEIAINKEILRSYLMKFLPDYMIPAYIYLVSDFPLNNNGKVDFEKLALSRKGDFETNIIKNENLLSDKERVLYEVFRKYLNRSALSLTDNFFELGGDSIKALQMTADLRQAGYMLDVKSLYEKGNIASLSPLLQTAELSISPATSVDPFPLSPIQNWFFSGERESINYYNQSIVLDANERLDIDAVRQAVRDLSIHHEMLKTQFFKTDQGWRQQVLSNNKVNLIVYDLSEETSPLEKRDSIIKSMQQLMRPEKAELIQTAIFNFQDKDQLFIALHHLVVDTYSWRIIHEDLVRFYESYKKGEKPKIPVLTNSYYQWVIALHNYSNSTELLKEKLFWNEAEEGVVEHIPGKSIEQDLVGEAMEISLVLSLKETEMLQSQVPKLMNCEINDILLTALGMAINESFDLDHISILLEGHGRENELGLDVSRTVGWFTSMYPLVFQFNKSDSVLVQVQKVKETRGKIPHKGLGYGVLKQRNKSSLKNPAIAFNYLGELDNSAESEILKMAGDYTPEDIDPRDRRYNELEVSGAITGGMMKLSLGYNPRRHTEKCMSQLLKGFENGLKKIIKSTATNGLSDVLHNEQPQVYPIDAFGLSPVQEALFNYKSSYPDSEAYVQQMLLQFDGKVDELSIRKTLDYLVERHEMLRTIFYQNYQGQPVQAVLPPHSINYRMMVAQTGLSQGINEVVSSDRAQGFDFKQQAPVRFTLLRGFMSEDMLLITFHHILMDGWCIHIILDELTEIYNSFINHQKLELGAKTSYKKFIKWLNQINHQLSLEYWSEYMKGYHHQELIPRKQRRNEGDDYDAVSLELSLNQTQMLQEFAQDHQITLSHLLMSIWAKVISSVSKQQDVLFGTVVSGRPMNLEGALQTIGLFINVVPLRFESIKETELSELSMNTKRHFLDSQTHEYVAVDQLLLQYNINIDHVVVVQNYPRKSVKDTVKNTKNDNYISVKDVSFYGQTAHDVSVEFFLDNQLELYIAFNKKAVAKRTIKTIVKSFEQLVRQEVVELYTEKQLKNE</sequence>
<dbReference type="CDD" id="cd19531">
    <property type="entry name" value="LCL_NRPS-like"/>
    <property type="match status" value="2"/>
</dbReference>
<dbReference type="GO" id="GO:0030170">
    <property type="term" value="F:pyridoxal phosphate binding"/>
    <property type="evidence" value="ECO:0007669"/>
    <property type="project" value="InterPro"/>
</dbReference>
<feature type="compositionally biased region" description="Basic and acidic residues" evidence="13">
    <location>
        <begin position="1754"/>
        <end position="1763"/>
    </location>
</feature>
<dbReference type="Gene3D" id="1.10.1200.10">
    <property type="entry name" value="ACP-like"/>
    <property type="match status" value="5"/>
</dbReference>
<dbReference type="Pfam" id="PF16197">
    <property type="entry name" value="KAsynt_C_assoc"/>
    <property type="match status" value="1"/>
</dbReference>
<dbReference type="SMART" id="SM00823">
    <property type="entry name" value="PKS_PP"/>
    <property type="match status" value="3"/>
</dbReference>
<dbReference type="InterPro" id="IPR015424">
    <property type="entry name" value="PyrdxlP-dep_Trfase"/>
</dbReference>
<feature type="domain" description="Carrier" evidence="15">
    <location>
        <begin position="4305"/>
        <end position="4379"/>
    </location>
</feature>
<dbReference type="Proteomes" id="UP000659388">
    <property type="component" value="Unassembled WGS sequence"/>
</dbReference>
<dbReference type="Pfam" id="PF00501">
    <property type="entry name" value="AMP-binding"/>
    <property type="match status" value="4"/>
</dbReference>
<evidence type="ECO:0000256" key="3">
    <source>
        <dbReference type="ARBA" id="ARBA00006432"/>
    </source>
</evidence>
<dbReference type="InterPro" id="IPR042099">
    <property type="entry name" value="ANL_N_sf"/>
</dbReference>
<evidence type="ECO:0000256" key="14">
    <source>
        <dbReference type="SAM" id="Phobius"/>
    </source>
</evidence>
<evidence type="ECO:0000313" key="18">
    <source>
        <dbReference type="Proteomes" id="UP000659388"/>
    </source>
</evidence>
<dbReference type="GO" id="GO:0004315">
    <property type="term" value="F:3-oxoacyl-[acyl-carrier-protein] synthase activity"/>
    <property type="evidence" value="ECO:0007669"/>
    <property type="project" value="InterPro"/>
</dbReference>
<evidence type="ECO:0000256" key="11">
    <source>
        <dbReference type="ARBA" id="ARBA00029443"/>
    </source>
</evidence>
<evidence type="ECO:0000256" key="6">
    <source>
        <dbReference type="ARBA" id="ARBA00022679"/>
    </source>
</evidence>
<dbReference type="SUPFAM" id="SSF56801">
    <property type="entry name" value="Acetyl-CoA synthetase-like"/>
    <property type="match status" value="4"/>
</dbReference>
<dbReference type="InterPro" id="IPR001242">
    <property type="entry name" value="Condensation_dom"/>
</dbReference>
<keyword evidence="8" id="KW-0276">Fatty acid metabolism</keyword>
<dbReference type="Gene3D" id="3.30.300.30">
    <property type="match status" value="4"/>
</dbReference>
<dbReference type="InterPro" id="IPR000873">
    <property type="entry name" value="AMP-dep_synth/lig_dom"/>
</dbReference>
<dbReference type="InterPro" id="IPR045851">
    <property type="entry name" value="AMP-bd_C_sf"/>
</dbReference>
<dbReference type="CDD" id="cd19543">
    <property type="entry name" value="DCL_NRPS"/>
    <property type="match status" value="1"/>
</dbReference>
<feature type="transmembrane region" description="Helical" evidence="14">
    <location>
        <begin position="72"/>
        <end position="90"/>
    </location>
</feature>
<dbReference type="SUPFAM" id="SSF53901">
    <property type="entry name" value="Thiolase-like"/>
    <property type="match status" value="1"/>
</dbReference>
<dbReference type="Pfam" id="PF00668">
    <property type="entry name" value="Condensation"/>
    <property type="match status" value="6"/>
</dbReference>
<dbReference type="InterPro" id="IPR015421">
    <property type="entry name" value="PyrdxlP-dep_Trfase_major"/>
</dbReference>
<feature type="domain" description="Carrier" evidence="15">
    <location>
        <begin position="5818"/>
        <end position="5892"/>
    </location>
</feature>
<keyword evidence="10" id="KW-0443">Lipid metabolism</keyword>
<keyword evidence="4" id="KW-0596">Phosphopantetheine</keyword>
<dbReference type="InterPro" id="IPR040097">
    <property type="entry name" value="FAAL/FAAC"/>
</dbReference>
<evidence type="ECO:0000313" key="17">
    <source>
        <dbReference type="EMBL" id="MBL3657518.1"/>
    </source>
</evidence>
<dbReference type="SUPFAM" id="SSF47336">
    <property type="entry name" value="ACP-like"/>
    <property type="match status" value="5"/>
</dbReference>
<comment type="cofactor">
    <cofactor evidence="2">
        <name>pantetheine 4'-phosphate</name>
        <dbReference type="ChEBI" id="CHEBI:47942"/>
    </cofactor>
</comment>
<keyword evidence="14" id="KW-0812">Transmembrane</keyword>
<dbReference type="SMART" id="SM00825">
    <property type="entry name" value="PKS_KS"/>
    <property type="match status" value="1"/>
</dbReference>
<dbReference type="GO" id="GO:0031177">
    <property type="term" value="F:phosphopantetheine binding"/>
    <property type="evidence" value="ECO:0007669"/>
    <property type="project" value="InterPro"/>
</dbReference>
<evidence type="ECO:0000256" key="12">
    <source>
        <dbReference type="ARBA" id="ARBA00054155"/>
    </source>
</evidence>
<dbReference type="Gene3D" id="3.40.50.980">
    <property type="match status" value="2"/>
</dbReference>
<dbReference type="Gene3D" id="3.40.50.12780">
    <property type="entry name" value="N-terminal domain of ligase-like"/>
    <property type="match status" value="3"/>
</dbReference>
<dbReference type="PROSITE" id="PS00606">
    <property type="entry name" value="KS3_1"/>
    <property type="match status" value="1"/>
</dbReference>
<dbReference type="Gene3D" id="3.30.559.30">
    <property type="entry name" value="Nonribosomal peptide synthetase, condensation domain"/>
    <property type="match status" value="6"/>
</dbReference>
<dbReference type="InterPro" id="IPR010071">
    <property type="entry name" value="AA_adenyl_dom"/>
</dbReference>
<evidence type="ECO:0000259" key="16">
    <source>
        <dbReference type="PROSITE" id="PS52004"/>
    </source>
</evidence>
<dbReference type="Pfam" id="PF00550">
    <property type="entry name" value="PP-binding"/>
    <property type="match status" value="5"/>
</dbReference>
<dbReference type="FunFam" id="3.40.50.980:FF:000001">
    <property type="entry name" value="Non-ribosomal peptide synthetase"/>
    <property type="match status" value="2"/>
</dbReference>
<evidence type="ECO:0000256" key="9">
    <source>
        <dbReference type="ARBA" id="ARBA00022898"/>
    </source>
</evidence>
<feature type="region of interest" description="Disordered" evidence="13">
    <location>
        <begin position="1751"/>
        <end position="1771"/>
    </location>
</feature>
<dbReference type="GO" id="GO:0044550">
    <property type="term" value="P:secondary metabolite biosynthetic process"/>
    <property type="evidence" value="ECO:0007669"/>
    <property type="project" value="TreeGrafter"/>
</dbReference>
<dbReference type="CDD" id="cd00610">
    <property type="entry name" value="OAT_like"/>
    <property type="match status" value="1"/>
</dbReference>
<dbReference type="GO" id="GO:0008483">
    <property type="term" value="F:transaminase activity"/>
    <property type="evidence" value="ECO:0007669"/>
    <property type="project" value="InterPro"/>
</dbReference>
<dbReference type="RefSeq" id="WP_202245306.1">
    <property type="nucleotide sequence ID" value="NZ_JAESIY010000008.1"/>
</dbReference>
<comment type="caution">
    <text evidence="17">The sequence shown here is derived from an EMBL/GenBank/DDBJ whole genome shotgun (WGS) entry which is preliminary data.</text>
</comment>
<dbReference type="CDD" id="cd00833">
    <property type="entry name" value="PKS"/>
    <property type="match status" value="1"/>
</dbReference>
<keyword evidence="5" id="KW-0597">Phosphoprotein</keyword>
<dbReference type="Gene3D" id="3.40.366.10">
    <property type="entry name" value="Malonyl-Coenzyme A Acyl Carrier Protein, domain 2"/>
    <property type="match status" value="1"/>
</dbReference>
<evidence type="ECO:0000256" key="2">
    <source>
        <dbReference type="ARBA" id="ARBA00001957"/>
    </source>
</evidence>
<organism evidence="17 18">
    <name type="scientific">Fulvivirga sediminis</name>
    <dbReference type="NCBI Taxonomy" id="2803949"/>
    <lineage>
        <taxon>Bacteria</taxon>
        <taxon>Pseudomonadati</taxon>
        <taxon>Bacteroidota</taxon>
        <taxon>Cytophagia</taxon>
        <taxon>Cytophagales</taxon>
        <taxon>Fulvivirgaceae</taxon>
        <taxon>Fulvivirga</taxon>
    </lineage>
</organism>
<dbReference type="SUPFAM" id="SSF52777">
    <property type="entry name" value="CoA-dependent acyltransferases"/>
    <property type="match status" value="12"/>
</dbReference>
<dbReference type="InterPro" id="IPR014031">
    <property type="entry name" value="Ketoacyl_synth_C"/>
</dbReference>
<keyword evidence="7" id="KW-0677">Repeat</keyword>
<dbReference type="InterPro" id="IPR020845">
    <property type="entry name" value="AMP-binding_CS"/>
</dbReference>
<dbReference type="InterPro" id="IPR009081">
    <property type="entry name" value="PP-bd_ACP"/>
</dbReference>
<evidence type="ECO:0000256" key="7">
    <source>
        <dbReference type="ARBA" id="ARBA00022737"/>
    </source>
</evidence>
<dbReference type="InterPro" id="IPR001227">
    <property type="entry name" value="Ac_transferase_dom_sf"/>
</dbReference>
<dbReference type="Pfam" id="PF23024">
    <property type="entry name" value="AMP-dom_DIP2-like"/>
    <property type="match status" value="1"/>
</dbReference>
<dbReference type="Gene3D" id="3.40.47.10">
    <property type="match status" value="1"/>
</dbReference>
<dbReference type="CDD" id="cd05931">
    <property type="entry name" value="FAAL"/>
    <property type="match status" value="1"/>
</dbReference>
<dbReference type="PANTHER" id="PTHR45527:SF1">
    <property type="entry name" value="FATTY ACID SYNTHASE"/>
    <property type="match status" value="1"/>
</dbReference>
<dbReference type="InterPro" id="IPR006162">
    <property type="entry name" value="Ppantetheine_attach_site"/>
</dbReference>
<dbReference type="FunFam" id="3.40.50.12780:FF:000012">
    <property type="entry name" value="Non-ribosomal peptide synthetase"/>
    <property type="match status" value="1"/>
</dbReference>